<organism evidence="1 2">
    <name type="scientific">Acacia crassicarpa</name>
    <name type="common">northern wattle</name>
    <dbReference type="NCBI Taxonomy" id="499986"/>
    <lineage>
        <taxon>Eukaryota</taxon>
        <taxon>Viridiplantae</taxon>
        <taxon>Streptophyta</taxon>
        <taxon>Embryophyta</taxon>
        <taxon>Tracheophyta</taxon>
        <taxon>Spermatophyta</taxon>
        <taxon>Magnoliopsida</taxon>
        <taxon>eudicotyledons</taxon>
        <taxon>Gunneridae</taxon>
        <taxon>Pentapetalae</taxon>
        <taxon>rosids</taxon>
        <taxon>fabids</taxon>
        <taxon>Fabales</taxon>
        <taxon>Fabaceae</taxon>
        <taxon>Caesalpinioideae</taxon>
        <taxon>mimosoid clade</taxon>
        <taxon>Acacieae</taxon>
        <taxon>Acacia</taxon>
    </lineage>
</organism>
<name>A0AAE1MI72_9FABA</name>
<evidence type="ECO:0000313" key="1">
    <source>
        <dbReference type="EMBL" id="KAK4265795.1"/>
    </source>
</evidence>
<sequence length="90" mass="10102">MADHLREIGLEGFYLIDNCYGLQAGRRGRRGVIQVEASAPRRQGQRRADEMEAAAESACINSRDAASIYGGINVVNYTTPPPYRRGKYYY</sequence>
<dbReference type="Proteomes" id="UP001293593">
    <property type="component" value="Unassembled WGS sequence"/>
</dbReference>
<keyword evidence="2" id="KW-1185">Reference proteome</keyword>
<accession>A0AAE1MI72</accession>
<comment type="caution">
    <text evidence="1">The sequence shown here is derived from an EMBL/GenBank/DDBJ whole genome shotgun (WGS) entry which is preliminary data.</text>
</comment>
<dbReference type="AlphaFoldDB" id="A0AAE1MI72"/>
<evidence type="ECO:0000313" key="2">
    <source>
        <dbReference type="Proteomes" id="UP001293593"/>
    </source>
</evidence>
<gene>
    <name evidence="1" type="ORF">QN277_026801</name>
</gene>
<protein>
    <submittedName>
        <fullName evidence="1">Uncharacterized protein</fullName>
    </submittedName>
</protein>
<proteinExistence type="predicted"/>
<dbReference type="EMBL" id="JAWXYG010000008">
    <property type="protein sequence ID" value="KAK4265795.1"/>
    <property type="molecule type" value="Genomic_DNA"/>
</dbReference>
<reference evidence="1" key="1">
    <citation type="submission" date="2023-10" db="EMBL/GenBank/DDBJ databases">
        <title>Chromosome-level genome of the transformable northern wattle, Acacia crassicarpa.</title>
        <authorList>
            <person name="Massaro I."/>
            <person name="Sinha N.R."/>
            <person name="Poethig S."/>
            <person name="Leichty A.R."/>
        </authorList>
    </citation>
    <scope>NUCLEOTIDE SEQUENCE</scope>
    <source>
        <strain evidence="1">Acra3RX</strain>
        <tissue evidence="1">Leaf</tissue>
    </source>
</reference>